<accession>A0A934S3T4</accession>
<dbReference type="EMBL" id="JAENIJ010000012">
    <property type="protein sequence ID" value="MBK1882655.1"/>
    <property type="molecule type" value="Genomic_DNA"/>
</dbReference>
<proteinExistence type="predicted"/>
<evidence type="ECO:0000313" key="1">
    <source>
        <dbReference type="EMBL" id="MBK1882655.1"/>
    </source>
</evidence>
<evidence type="ECO:0000313" key="2">
    <source>
        <dbReference type="Proteomes" id="UP000603141"/>
    </source>
</evidence>
<name>A0A934S3T4_9BACT</name>
<sequence length="161" mass="17403">MIYLAEPFRRAYIGCVLALPRRSPPPLKKPLQLLFAIFACLHLAGGPYSIAQTYAWINMLISYSQNDGIVKATVDTFSGNKPCAICCKIQETRKSERNKDERSTPPGSTSAKLLQELLPTKNTTLPVPASCDISPSAFPGVSLPHGLLSDAPPVPPPCRIG</sequence>
<protein>
    <submittedName>
        <fullName evidence="1">Uncharacterized protein</fullName>
    </submittedName>
</protein>
<dbReference type="AlphaFoldDB" id="A0A934S3T4"/>
<gene>
    <name evidence="1" type="ORF">JIN85_09520</name>
</gene>
<comment type="caution">
    <text evidence="1">The sequence shown here is derived from an EMBL/GenBank/DDBJ whole genome shotgun (WGS) entry which is preliminary data.</text>
</comment>
<organism evidence="1 2">
    <name type="scientific">Luteolibacter pohnpeiensis</name>
    <dbReference type="NCBI Taxonomy" id="454153"/>
    <lineage>
        <taxon>Bacteria</taxon>
        <taxon>Pseudomonadati</taxon>
        <taxon>Verrucomicrobiota</taxon>
        <taxon>Verrucomicrobiia</taxon>
        <taxon>Verrucomicrobiales</taxon>
        <taxon>Verrucomicrobiaceae</taxon>
        <taxon>Luteolibacter</taxon>
    </lineage>
</organism>
<keyword evidence="2" id="KW-1185">Reference proteome</keyword>
<reference evidence="1" key="1">
    <citation type="submission" date="2021-01" db="EMBL/GenBank/DDBJ databases">
        <title>Modified the classification status of verrucomicrobia.</title>
        <authorList>
            <person name="Feng X."/>
        </authorList>
    </citation>
    <scope>NUCLEOTIDE SEQUENCE</scope>
    <source>
        <strain evidence="1">KCTC 22041</strain>
    </source>
</reference>
<dbReference type="RefSeq" id="WP_200269993.1">
    <property type="nucleotide sequence ID" value="NZ_JAENIJ010000012.1"/>
</dbReference>
<dbReference type="Proteomes" id="UP000603141">
    <property type="component" value="Unassembled WGS sequence"/>
</dbReference>